<dbReference type="InterPro" id="IPR050555">
    <property type="entry name" value="Bact_Solute-Bind_Prot2"/>
</dbReference>
<evidence type="ECO:0000313" key="7">
    <source>
        <dbReference type="Proteomes" id="UP000702954"/>
    </source>
</evidence>
<dbReference type="Pfam" id="PF13407">
    <property type="entry name" value="Peripla_BP_4"/>
    <property type="match status" value="1"/>
</dbReference>
<evidence type="ECO:0000256" key="2">
    <source>
        <dbReference type="ARBA" id="ARBA00007639"/>
    </source>
</evidence>
<dbReference type="PANTHER" id="PTHR30036:SF7">
    <property type="entry name" value="ABC TRANSPORTER PERIPLASMIC-BINDING PROTEIN YPHF"/>
    <property type="match status" value="1"/>
</dbReference>
<dbReference type="InterPro" id="IPR028082">
    <property type="entry name" value="Peripla_BP_I"/>
</dbReference>
<feature type="domain" description="Periplasmic binding protein" evidence="3">
    <location>
        <begin position="39"/>
        <end position="204"/>
    </location>
</feature>
<comment type="subcellular location">
    <subcellularLocation>
        <location evidence="1">Cell envelope</location>
    </subcellularLocation>
</comment>
<dbReference type="AlphaFoldDB" id="A0A4R3J990"/>
<proteinExistence type="inferred from homology"/>
<dbReference type="SUPFAM" id="SSF53822">
    <property type="entry name" value="Periplasmic binding protein-like I"/>
    <property type="match status" value="1"/>
</dbReference>
<gene>
    <name evidence="5" type="ORF">EDD74_1329</name>
    <name evidence="4" type="ORF">FAEUMB_15620</name>
</gene>
<sequence>MKKAEKIGIIAALCGIILLFLIASTDFVLEENRKEVYTIAFVTDGSADDRFQSLRKGMEKAAKKWNVDLVVDAPYLSGNAAEQEAAIEEAVENGAQAVITVPADQVQMEKFLDQSKLQVPVITLEKELHSEKKFGAYIYDSEKSAKKLARAVLEEKKDASVALYASDVSAKETANCLDILEKELEDGGCTVIRRQYRQGFEIEGEVVVAADPYTFSQIVNLQKIPDRLYGIGCSNKMLTLLEEGKVCAAVICNEYDKGYLSVEAAMKSIQNGTRQRTVKMEQVLVRQENLYDKEYEALLFPIS</sequence>
<dbReference type="InterPro" id="IPR025997">
    <property type="entry name" value="SBP_2_dom"/>
</dbReference>
<comment type="caution">
    <text evidence="5">The sequence shown here is derived from an EMBL/GenBank/DDBJ whole genome shotgun (WGS) entry which is preliminary data.</text>
</comment>
<dbReference type="Gene3D" id="3.40.50.2300">
    <property type="match status" value="3"/>
</dbReference>
<keyword evidence="7" id="KW-1185">Reference proteome</keyword>
<evidence type="ECO:0000313" key="6">
    <source>
        <dbReference type="Proteomes" id="UP000294613"/>
    </source>
</evidence>
<dbReference type="EMBL" id="BHEO01000008">
    <property type="protein sequence ID" value="GBU05021.1"/>
    <property type="molecule type" value="Genomic_DNA"/>
</dbReference>
<name>A0A4R3J990_9FIRM</name>
<evidence type="ECO:0000313" key="4">
    <source>
        <dbReference type="EMBL" id="GBU05021.1"/>
    </source>
</evidence>
<evidence type="ECO:0000259" key="3">
    <source>
        <dbReference type="Pfam" id="PF13407"/>
    </source>
</evidence>
<keyword evidence="5" id="KW-0762">Sugar transport</keyword>
<reference evidence="4 7" key="1">
    <citation type="journal article" date="2018" name="Int. J. Syst. Evol. Microbiol.">
        <title>Draft Genome Sequence of Faecalimonas umbilicata JCM 30896T, an Acetate-Producing Bacterium Isolated from Human Feces.</title>
        <authorList>
            <person name="Sakamoto M."/>
            <person name="Ikeyama N."/>
            <person name="Yuki M."/>
            <person name="Ohkuma M."/>
        </authorList>
    </citation>
    <scope>NUCLEOTIDE SEQUENCE [LARGE SCALE GENOMIC DNA]</scope>
    <source>
        <strain evidence="4 7">EGH7</strain>
    </source>
</reference>
<dbReference type="Proteomes" id="UP000294613">
    <property type="component" value="Unassembled WGS sequence"/>
</dbReference>
<protein>
    <submittedName>
        <fullName evidence="5">ABC-type sugar transport system substrate-binding protein</fullName>
    </submittedName>
</protein>
<dbReference type="EMBL" id="SLZV01000032">
    <property type="protein sequence ID" value="TCS62438.1"/>
    <property type="molecule type" value="Genomic_DNA"/>
</dbReference>
<dbReference type="GO" id="GO:0030246">
    <property type="term" value="F:carbohydrate binding"/>
    <property type="evidence" value="ECO:0007669"/>
    <property type="project" value="TreeGrafter"/>
</dbReference>
<dbReference type="PANTHER" id="PTHR30036">
    <property type="entry name" value="D-XYLOSE-BINDING PERIPLASMIC PROTEIN"/>
    <property type="match status" value="1"/>
</dbReference>
<evidence type="ECO:0000256" key="1">
    <source>
        <dbReference type="ARBA" id="ARBA00004196"/>
    </source>
</evidence>
<comment type="similarity">
    <text evidence="2">Belongs to the bacterial solute-binding protein 2 family.</text>
</comment>
<keyword evidence="5" id="KW-0813">Transport</keyword>
<reference evidence="5 6" key="2">
    <citation type="submission" date="2019-03" db="EMBL/GenBank/DDBJ databases">
        <title>Genomic Encyclopedia of Type Strains, Phase IV (KMG-IV): sequencing the most valuable type-strain genomes for metagenomic binning, comparative biology and taxonomic classification.</title>
        <authorList>
            <person name="Goeker M."/>
        </authorList>
    </citation>
    <scope>NUCLEOTIDE SEQUENCE [LARGE SCALE GENOMIC DNA]</scope>
    <source>
        <strain evidence="5 6">DSM 103426</strain>
    </source>
</reference>
<dbReference type="GO" id="GO:0030288">
    <property type="term" value="C:outer membrane-bounded periplasmic space"/>
    <property type="evidence" value="ECO:0007669"/>
    <property type="project" value="TreeGrafter"/>
</dbReference>
<dbReference type="RefSeq" id="WP_116441640.1">
    <property type="nucleotide sequence ID" value="NZ_BHEO01000008.1"/>
</dbReference>
<organism evidence="5 6">
    <name type="scientific">Faecalimonas umbilicata</name>
    <dbReference type="NCBI Taxonomy" id="1912855"/>
    <lineage>
        <taxon>Bacteria</taxon>
        <taxon>Bacillati</taxon>
        <taxon>Bacillota</taxon>
        <taxon>Clostridia</taxon>
        <taxon>Lachnospirales</taxon>
        <taxon>Lachnospiraceae</taxon>
        <taxon>Faecalimonas</taxon>
    </lineage>
</organism>
<dbReference type="Proteomes" id="UP000702954">
    <property type="component" value="Unassembled WGS sequence"/>
</dbReference>
<accession>A0A4R3J990</accession>
<evidence type="ECO:0000313" key="5">
    <source>
        <dbReference type="EMBL" id="TCS62438.1"/>
    </source>
</evidence>